<dbReference type="InterPro" id="IPR017039">
    <property type="entry name" value="Virul_fac_BrkB"/>
</dbReference>
<proteinExistence type="predicted"/>
<protein>
    <submittedName>
        <fullName evidence="8">FabG protein</fullName>
    </submittedName>
</protein>
<evidence type="ECO:0000256" key="6">
    <source>
        <dbReference type="SAM" id="Phobius"/>
    </source>
</evidence>
<feature type="transmembrane region" description="Helical" evidence="6">
    <location>
        <begin position="34"/>
        <end position="53"/>
    </location>
</feature>
<dbReference type="InterPro" id="IPR036282">
    <property type="entry name" value="Glutathione-S-Trfase_C_sf"/>
</dbReference>
<dbReference type="CDD" id="cd00570">
    <property type="entry name" value="GST_N_family"/>
    <property type="match status" value="1"/>
</dbReference>
<sequence length="806" mass="88212">MPRSRRLLARSVRILTQVAKDIWDGQLTLRAMSLVYTTLLSLVPLLAISFSVLKGFGVHREIEPFLITFLAPLGDKAEEIALRFVEFIDNTSVSVLGYIGFGMLFYAVISLMQKIERAFNFVWRVDRDRSFSERVRDYLTLIFVGPTLMVAATGMWATIMNTSIVETLADVAPLGWLLDLATRAIPIALVIFTFTFVYAFVPNIKVRWRPALVGGVISGLLWNAGGLGFAAFVGNSGNYSAIYSGFATAIFFMIWLYVAWMILLIGCSISFYIQNPYFASQQSVILSIRMREKLAFSIAAIIGERYYQGQSPLSADSIADKLAVPSQLVETVLAPMEAAQLVIRTQGEGNSMLPLEGKTAIVTGAGRGVGEATAKRLSAAGAHVVVNDLDESEANACVAAINSTGGLAVACAGDVTAANFPERLIDTAIESFGGIDVLVNNAGYIWNGAIQNHSDEQWQAMLDVHATAPFRILRALAPWLRETARREQAEQGAASVRKIVNVSSVSGTTGAATQIAYSAGKAAVVGITRTLAKEWGRYNATVNCVAFGHIETRLTQSYSGEPPTISVGDRDFRVGLSEQQIDSSMRASPLGRSGRPEDGHANMATVILHQFPSSHYNEKARWALTYKHVDHTRQSYLPGPHISQIKKLSGQSSVPVLEWDGAIVPAVRTIAWAGMINHNRYATSVFGKGKPRFTMFFYRLAFPFVKPLIAKANGVNPENIEKSKLIVQSYLDEINEAVSNTGYLISAQFSAADLTAAALLAPLANPDHEDMKRPSPIVDSFKEILDTYSRHPTISWVEKQYREQRS</sequence>
<feature type="transmembrane region" description="Helical" evidence="6">
    <location>
        <begin position="180"/>
        <end position="200"/>
    </location>
</feature>
<reference evidence="8" key="1">
    <citation type="submission" date="2021-02" db="EMBL/GenBank/DDBJ databases">
        <authorList>
            <person name="Dougan E. K."/>
            <person name="Rhodes N."/>
            <person name="Thang M."/>
            <person name="Chan C."/>
        </authorList>
    </citation>
    <scope>NUCLEOTIDE SEQUENCE</scope>
</reference>
<evidence type="ECO:0000256" key="5">
    <source>
        <dbReference type="ARBA" id="ARBA00023136"/>
    </source>
</evidence>
<comment type="caution">
    <text evidence="8">The sequence shown here is derived from an EMBL/GenBank/DDBJ whole genome shotgun (WGS) entry which is preliminary data.</text>
</comment>
<dbReference type="PANTHER" id="PTHR30213">
    <property type="entry name" value="INNER MEMBRANE PROTEIN YHJD"/>
    <property type="match status" value="1"/>
</dbReference>
<dbReference type="PROSITE" id="PS00061">
    <property type="entry name" value="ADH_SHORT"/>
    <property type="match status" value="1"/>
</dbReference>
<keyword evidence="2" id="KW-1003">Cell membrane</keyword>
<feature type="transmembrane region" description="Helical" evidence="6">
    <location>
        <begin position="95"/>
        <end position="112"/>
    </location>
</feature>
<evidence type="ECO:0000256" key="4">
    <source>
        <dbReference type="ARBA" id="ARBA00022989"/>
    </source>
</evidence>
<dbReference type="OrthoDB" id="421309at2759"/>
<evidence type="ECO:0000256" key="3">
    <source>
        <dbReference type="ARBA" id="ARBA00022692"/>
    </source>
</evidence>
<gene>
    <name evidence="8" type="primary">fabG</name>
    <name evidence="8" type="ORF">SNEC2469_LOCUS93</name>
</gene>
<dbReference type="InterPro" id="IPR036291">
    <property type="entry name" value="NAD(P)-bd_dom_sf"/>
</dbReference>
<dbReference type="GO" id="GO:0005886">
    <property type="term" value="C:plasma membrane"/>
    <property type="evidence" value="ECO:0007669"/>
    <property type="project" value="UniProtKB-SubCell"/>
</dbReference>
<keyword evidence="5 6" id="KW-0472">Membrane</keyword>
<dbReference type="PRINTS" id="PR00080">
    <property type="entry name" value="SDRFAMILY"/>
</dbReference>
<dbReference type="SUPFAM" id="SSF51735">
    <property type="entry name" value="NAD(P)-binding Rossmann-fold domains"/>
    <property type="match status" value="1"/>
</dbReference>
<dbReference type="Pfam" id="PF13417">
    <property type="entry name" value="GST_N_3"/>
    <property type="match status" value="1"/>
</dbReference>
<dbReference type="NCBIfam" id="TIGR00765">
    <property type="entry name" value="yihY_not_rbn"/>
    <property type="match status" value="1"/>
</dbReference>
<dbReference type="InterPro" id="IPR004045">
    <property type="entry name" value="Glutathione_S-Trfase_N"/>
</dbReference>
<feature type="transmembrane region" description="Helical" evidence="6">
    <location>
        <begin position="246"/>
        <end position="273"/>
    </location>
</feature>
<dbReference type="InterPro" id="IPR020904">
    <property type="entry name" value="Sc_DH/Rdtase_CS"/>
</dbReference>
<dbReference type="EMBL" id="CAJNJA010000001">
    <property type="protein sequence ID" value="CAE7149204.1"/>
    <property type="molecule type" value="Genomic_DNA"/>
</dbReference>
<dbReference type="Gene3D" id="3.40.50.720">
    <property type="entry name" value="NAD(P)-binding Rossmann-like Domain"/>
    <property type="match status" value="1"/>
</dbReference>
<evidence type="ECO:0000313" key="9">
    <source>
        <dbReference type="Proteomes" id="UP000601435"/>
    </source>
</evidence>
<accession>A0A812ILI1</accession>
<comment type="subcellular location">
    <subcellularLocation>
        <location evidence="1">Cell membrane</location>
        <topology evidence="1">Multi-pass membrane protein</topology>
    </subcellularLocation>
</comment>
<dbReference type="Gene3D" id="3.40.30.10">
    <property type="entry name" value="Glutaredoxin"/>
    <property type="match status" value="1"/>
</dbReference>
<evidence type="ECO:0000256" key="2">
    <source>
        <dbReference type="ARBA" id="ARBA00022475"/>
    </source>
</evidence>
<dbReference type="Pfam" id="PF03631">
    <property type="entry name" value="Virul_fac_BrkB"/>
    <property type="match status" value="1"/>
</dbReference>
<evidence type="ECO:0000256" key="1">
    <source>
        <dbReference type="ARBA" id="ARBA00004651"/>
    </source>
</evidence>
<dbReference type="AlphaFoldDB" id="A0A812ILI1"/>
<keyword evidence="4 6" id="KW-1133">Transmembrane helix</keyword>
<dbReference type="Gene3D" id="1.20.1050.10">
    <property type="match status" value="1"/>
</dbReference>
<dbReference type="SUPFAM" id="SSF52833">
    <property type="entry name" value="Thioredoxin-like"/>
    <property type="match status" value="1"/>
</dbReference>
<feature type="domain" description="GST N-terminal" evidence="7">
    <location>
        <begin position="608"/>
        <end position="664"/>
    </location>
</feature>
<organism evidence="8 9">
    <name type="scientific">Symbiodinium necroappetens</name>
    <dbReference type="NCBI Taxonomy" id="1628268"/>
    <lineage>
        <taxon>Eukaryota</taxon>
        <taxon>Sar</taxon>
        <taxon>Alveolata</taxon>
        <taxon>Dinophyceae</taxon>
        <taxon>Suessiales</taxon>
        <taxon>Symbiodiniaceae</taxon>
        <taxon>Symbiodinium</taxon>
    </lineage>
</organism>
<evidence type="ECO:0000259" key="7">
    <source>
        <dbReference type="Pfam" id="PF13417"/>
    </source>
</evidence>
<evidence type="ECO:0000313" key="8">
    <source>
        <dbReference type="EMBL" id="CAE7149204.1"/>
    </source>
</evidence>
<dbReference type="InterPro" id="IPR002347">
    <property type="entry name" value="SDR_fam"/>
</dbReference>
<dbReference type="Proteomes" id="UP000601435">
    <property type="component" value="Unassembled WGS sequence"/>
</dbReference>
<name>A0A812ILI1_9DINO</name>
<keyword evidence="9" id="KW-1185">Reference proteome</keyword>
<dbReference type="PRINTS" id="PR00081">
    <property type="entry name" value="GDHRDH"/>
</dbReference>
<dbReference type="SUPFAM" id="SSF47616">
    <property type="entry name" value="GST C-terminal domain-like"/>
    <property type="match status" value="1"/>
</dbReference>
<dbReference type="InterPro" id="IPR036249">
    <property type="entry name" value="Thioredoxin-like_sf"/>
</dbReference>
<keyword evidence="3 6" id="KW-0812">Transmembrane</keyword>
<dbReference type="Pfam" id="PF00106">
    <property type="entry name" value="adh_short"/>
    <property type="match status" value="1"/>
</dbReference>
<feature type="transmembrane region" description="Helical" evidence="6">
    <location>
        <begin position="138"/>
        <end position="160"/>
    </location>
</feature>
<feature type="transmembrane region" description="Helical" evidence="6">
    <location>
        <begin position="212"/>
        <end position="234"/>
    </location>
</feature>
<dbReference type="PANTHER" id="PTHR30213:SF0">
    <property type="entry name" value="UPF0761 MEMBRANE PROTEIN YIHY"/>
    <property type="match status" value="1"/>
</dbReference>